<reference evidence="1" key="1">
    <citation type="submission" date="2019-10" db="EMBL/GenBank/DDBJ databases">
        <authorList>
            <person name="Soares A.E.R."/>
            <person name="Aleixo A."/>
            <person name="Schneider P."/>
            <person name="Miyaki C.Y."/>
            <person name="Schneider M.P."/>
            <person name="Mello C."/>
            <person name="Vasconcelos A.T.R."/>
        </authorList>
    </citation>
    <scope>NUCLEOTIDE SEQUENCE</scope>
    <source>
        <tissue evidence="1">Muscle</tissue>
    </source>
</reference>
<organism evidence="1 2">
    <name type="scientific">Willisornis vidua</name>
    <name type="common">Xingu scale-backed antbird</name>
    <dbReference type="NCBI Taxonomy" id="1566151"/>
    <lineage>
        <taxon>Eukaryota</taxon>
        <taxon>Metazoa</taxon>
        <taxon>Chordata</taxon>
        <taxon>Craniata</taxon>
        <taxon>Vertebrata</taxon>
        <taxon>Euteleostomi</taxon>
        <taxon>Archelosauria</taxon>
        <taxon>Archosauria</taxon>
        <taxon>Dinosauria</taxon>
        <taxon>Saurischia</taxon>
        <taxon>Theropoda</taxon>
        <taxon>Coelurosauria</taxon>
        <taxon>Aves</taxon>
        <taxon>Neognathae</taxon>
        <taxon>Neoaves</taxon>
        <taxon>Telluraves</taxon>
        <taxon>Australaves</taxon>
        <taxon>Passeriformes</taxon>
        <taxon>Thamnophilidae</taxon>
        <taxon>Willisornis</taxon>
    </lineage>
</organism>
<dbReference type="Proteomes" id="UP001145742">
    <property type="component" value="Unassembled WGS sequence"/>
</dbReference>
<keyword evidence="2" id="KW-1185">Reference proteome</keyword>
<dbReference type="EMBL" id="WHWB01034004">
    <property type="protein sequence ID" value="KAJ7415012.1"/>
    <property type="molecule type" value="Genomic_DNA"/>
</dbReference>
<protein>
    <submittedName>
        <fullName evidence="1">Dtw domain-containing protein 2</fullName>
    </submittedName>
</protein>
<sequence>MMEDPTKKDVLYLILTNKEVLVGDVKVEGSLAYSEHKLMEIRILWGGRRAMSKIGALHFRRAILGLLRDLLGKIPWENAIVVKKGPSELVNIQRSLPSGSRTVNPYGREIEQKGQEICMDEQGTPVKSQA</sequence>
<comment type="caution">
    <text evidence="1">The sequence shown here is derived from an EMBL/GenBank/DDBJ whole genome shotgun (WGS) entry which is preliminary data.</text>
</comment>
<accession>A0ABQ9D997</accession>
<gene>
    <name evidence="1" type="ORF">WISP_80177</name>
</gene>
<evidence type="ECO:0000313" key="1">
    <source>
        <dbReference type="EMBL" id="KAJ7415012.1"/>
    </source>
</evidence>
<proteinExistence type="predicted"/>
<name>A0ABQ9D997_9PASS</name>
<evidence type="ECO:0000313" key="2">
    <source>
        <dbReference type="Proteomes" id="UP001145742"/>
    </source>
</evidence>